<keyword evidence="6" id="KW-0472">Membrane</keyword>
<keyword evidence="4" id="KW-0572">Peptidoglycan-anchor</keyword>
<feature type="compositionally biased region" description="Low complexity" evidence="5">
    <location>
        <begin position="405"/>
        <end position="438"/>
    </location>
</feature>
<dbReference type="PROSITE" id="PS50847">
    <property type="entry name" value="GRAM_POS_ANCHORING"/>
    <property type="match status" value="1"/>
</dbReference>
<dbReference type="InterPro" id="IPR019931">
    <property type="entry name" value="LPXTG_anchor"/>
</dbReference>
<keyword evidence="6" id="KW-0812">Transmembrane</keyword>
<organism evidence="8 9">
    <name type="scientific">Brevibacterium rongguiense</name>
    <dbReference type="NCBI Taxonomy" id="2695267"/>
    <lineage>
        <taxon>Bacteria</taxon>
        <taxon>Bacillati</taxon>
        <taxon>Actinomycetota</taxon>
        <taxon>Actinomycetes</taxon>
        <taxon>Micrococcales</taxon>
        <taxon>Brevibacteriaceae</taxon>
        <taxon>Brevibacterium</taxon>
    </lineage>
</organism>
<keyword evidence="8" id="KW-0378">Hydrolase</keyword>
<keyword evidence="6" id="KW-1133">Transmembrane helix</keyword>
<feature type="region of interest" description="Disordered" evidence="5">
    <location>
        <begin position="351"/>
        <end position="479"/>
    </location>
</feature>
<accession>A0A6N9HA61</accession>
<evidence type="ECO:0000256" key="3">
    <source>
        <dbReference type="ARBA" id="ARBA00022729"/>
    </source>
</evidence>
<reference evidence="8 9" key="1">
    <citation type="submission" date="2020-01" db="EMBL/GenBank/DDBJ databases">
        <authorList>
            <person name="Deng T."/>
        </authorList>
    </citation>
    <scope>NUCLEOTIDE SEQUENCE [LARGE SCALE GENOMIC DNA]</scope>
    <source>
        <strain evidence="8 9">5221</strain>
    </source>
</reference>
<dbReference type="Pfam" id="PF00746">
    <property type="entry name" value="Gram_pos_anchor"/>
    <property type="match status" value="1"/>
</dbReference>
<dbReference type="PROSITE" id="PS00134">
    <property type="entry name" value="TRYPSIN_HIS"/>
    <property type="match status" value="1"/>
</dbReference>
<evidence type="ECO:0000313" key="8">
    <source>
        <dbReference type="EMBL" id="MYM20938.1"/>
    </source>
</evidence>
<feature type="compositionally biased region" description="Acidic residues" evidence="5">
    <location>
        <begin position="570"/>
        <end position="583"/>
    </location>
</feature>
<evidence type="ECO:0000256" key="1">
    <source>
        <dbReference type="ARBA" id="ARBA00022512"/>
    </source>
</evidence>
<name>A0A6N9HA61_9MICO</name>
<dbReference type="Gene3D" id="2.40.10.10">
    <property type="entry name" value="Trypsin-like serine proteases"/>
    <property type="match status" value="2"/>
</dbReference>
<evidence type="ECO:0000256" key="6">
    <source>
        <dbReference type="SAM" id="Phobius"/>
    </source>
</evidence>
<gene>
    <name evidence="8" type="ORF">GSY69_13455</name>
</gene>
<feature type="compositionally biased region" description="Low complexity" evidence="5">
    <location>
        <begin position="354"/>
        <end position="383"/>
    </location>
</feature>
<feature type="domain" description="Gram-positive cocci surface proteins LPxTG" evidence="7">
    <location>
        <begin position="589"/>
        <end position="622"/>
    </location>
</feature>
<dbReference type="GO" id="GO:0004252">
    <property type="term" value="F:serine-type endopeptidase activity"/>
    <property type="evidence" value="ECO:0007669"/>
    <property type="project" value="InterPro"/>
</dbReference>
<feature type="region of interest" description="Disordered" evidence="5">
    <location>
        <begin position="102"/>
        <end position="128"/>
    </location>
</feature>
<sequence>MTALAASTGTAVGGGGYGTHKGDKTGGLCSLGFTALSNDSFKPQALTAGHCTADFNSGSEYGIVAGQYFDIAETLSSGDGGATGDEKGTSTVKFPEGGFRGTISEWRFGRPGQTDPDPSVETTPAGTKDVTSTDYALVDFPEGTKVAPKVSNWGAGAKKGDLLAEAHSVTSVGTPKVGEQVLRSGRTSGQKSGSVTYSEGWANIDGRMVDGFASNAHANHGDSGGAYISEDGQALGVLSGGGELNDGSELFWATKVPNALDQMGNKSRILVASKAKQSGDTVEPGQRLRGSGANGFDGGTFVDSNGTKSKVTVSGGTWAITAPKDEGEHTGKLYLTNKYSVSEPLELKFTVKKATPTPTETATTPAPTATATETPTDPAPSETATEDPTDPAPSQTATEDPTDPAPSETATEDPTTPAPTQTTSGTPSSPAPTSSNPADPEPSSLQIDPRRIALSKFVGDGDKDKSVGVEASVMGAEPGTKVSFSIKKKGVTAKKETVTADESGNATTRVWGLTSAQNKDVYLGTYGVTADFTEAEQPNAGGTVGKAAAQDAKAGGAKTLESTFSVVSDDAPDPGDDGNDDDNNGNGHLPRTGATVGVALGTAAGLLALGAGMVLMARRRRG</sequence>
<dbReference type="Proteomes" id="UP000469215">
    <property type="component" value="Unassembled WGS sequence"/>
</dbReference>
<dbReference type="SUPFAM" id="SSF50494">
    <property type="entry name" value="Trypsin-like serine proteases"/>
    <property type="match status" value="1"/>
</dbReference>
<dbReference type="InterPro" id="IPR001254">
    <property type="entry name" value="Trypsin_dom"/>
</dbReference>
<dbReference type="Pfam" id="PF00089">
    <property type="entry name" value="Trypsin"/>
    <property type="match status" value="1"/>
</dbReference>
<feature type="transmembrane region" description="Helical" evidence="6">
    <location>
        <begin position="596"/>
        <end position="617"/>
    </location>
</feature>
<dbReference type="NCBIfam" id="TIGR01167">
    <property type="entry name" value="LPXTG_anchor"/>
    <property type="match status" value="1"/>
</dbReference>
<keyword evidence="1" id="KW-0134">Cell wall</keyword>
<evidence type="ECO:0000313" key="9">
    <source>
        <dbReference type="Proteomes" id="UP000469215"/>
    </source>
</evidence>
<keyword evidence="2" id="KW-0964">Secreted</keyword>
<dbReference type="RefSeq" id="WP_160954339.1">
    <property type="nucleotide sequence ID" value="NZ_WWEQ01000102.1"/>
</dbReference>
<evidence type="ECO:0000256" key="5">
    <source>
        <dbReference type="SAM" id="MobiDB-lite"/>
    </source>
</evidence>
<proteinExistence type="predicted"/>
<dbReference type="CDD" id="cd21112">
    <property type="entry name" value="alphaLP-like"/>
    <property type="match status" value="1"/>
</dbReference>
<dbReference type="GO" id="GO:0006508">
    <property type="term" value="P:proteolysis"/>
    <property type="evidence" value="ECO:0007669"/>
    <property type="project" value="UniProtKB-KW"/>
</dbReference>
<keyword evidence="9" id="KW-1185">Reference proteome</keyword>
<dbReference type="InterPro" id="IPR043504">
    <property type="entry name" value="Peptidase_S1_PA_chymotrypsin"/>
</dbReference>
<feature type="region of interest" description="Disordered" evidence="5">
    <location>
        <begin position="276"/>
        <end position="308"/>
    </location>
</feature>
<evidence type="ECO:0000256" key="4">
    <source>
        <dbReference type="ARBA" id="ARBA00023088"/>
    </source>
</evidence>
<keyword evidence="3" id="KW-0732">Signal</keyword>
<dbReference type="AlphaFoldDB" id="A0A6N9HA61"/>
<evidence type="ECO:0000259" key="7">
    <source>
        <dbReference type="PROSITE" id="PS50847"/>
    </source>
</evidence>
<dbReference type="EMBL" id="WWEQ01000102">
    <property type="protein sequence ID" value="MYM20938.1"/>
    <property type="molecule type" value="Genomic_DNA"/>
</dbReference>
<feature type="region of interest" description="Disordered" evidence="5">
    <location>
        <begin position="560"/>
        <end position="590"/>
    </location>
</feature>
<comment type="caution">
    <text evidence="8">The sequence shown here is derived from an EMBL/GenBank/DDBJ whole genome shotgun (WGS) entry which is preliminary data.</text>
</comment>
<evidence type="ECO:0000256" key="2">
    <source>
        <dbReference type="ARBA" id="ARBA00022525"/>
    </source>
</evidence>
<dbReference type="InterPro" id="IPR009003">
    <property type="entry name" value="Peptidase_S1_PA"/>
</dbReference>
<dbReference type="InterPro" id="IPR018114">
    <property type="entry name" value="TRYPSIN_HIS"/>
</dbReference>
<keyword evidence="8" id="KW-0645">Protease</keyword>
<protein>
    <submittedName>
        <fullName evidence="8">Trypsin-like serine protease</fullName>
    </submittedName>
</protein>